<comment type="caution">
    <text evidence="2">The sequence shown here is derived from an EMBL/GenBank/DDBJ whole genome shotgun (WGS) entry which is preliminary data.</text>
</comment>
<evidence type="ECO:0000313" key="3">
    <source>
        <dbReference type="Proteomes" id="UP000012062"/>
    </source>
</evidence>
<proteinExistence type="predicted"/>
<dbReference type="EMBL" id="CAUM01000030">
    <property type="protein sequence ID" value="CCV04257.1"/>
    <property type="molecule type" value="Genomic_DNA"/>
</dbReference>
<dbReference type="Proteomes" id="UP000012062">
    <property type="component" value="Unassembled WGS sequence"/>
</dbReference>
<gene>
    <name evidence="2" type="ORF">MESS2_1250012</name>
</gene>
<protein>
    <submittedName>
        <fullName evidence="2">Uncharacterized protein</fullName>
    </submittedName>
</protein>
<sequence length="55" mass="6114">MVWTAAFLGPRHGMGPRVKPEDDEGAKPEFHSASRRSIGTIYLLSDCKRLEKTIG</sequence>
<keyword evidence="3" id="KW-1185">Reference proteome</keyword>
<feature type="region of interest" description="Disordered" evidence="1">
    <location>
        <begin position="13"/>
        <end position="32"/>
    </location>
</feature>
<evidence type="ECO:0000313" key="2">
    <source>
        <dbReference type="EMBL" id="CCV04257.1"/>
    </source>
</evidence>
<dbReference type="AlphaFoldDB" id="M5EIP7"/>
<evidence type="ECO:0000256" key="1">
    <source>
        <dbReference type="SAM" id="MobiDB-lite"/>
    </source>
</evidence>
<name>M5EIP7_9HYPH</name>
<organism evidence="2 3">
    <name type="scientific">Mesorhizobium metallidurans STM 2683</name>
    <dbReference type="NCBI Taxonomy" id="1297569"/>
    <lineage>
        <taxon>Bacteria</taxon>
        <taxon>Pseudomonadati</taxon>
        <taxon>Pseudomonadota</taxon>
        <taxon>Alphaproteobacteria</taxon>
        <taxon>Hyphomicrobiales</taxon>
        <taxon>Phyllobacteriaceae</taxon>
        <taxon>Mesorhizobium</taxon>
    </lineage>
</organism>
<reference evidence="2 3" key="1">
    <citation type="submission" date="2013-02" db="EMBL/GenBank/DDBJ databases">
        <authorList>
            <person name="Genoscope - CEA"/>
        </authorList>
    </citation>
    <scope>NUCLEOTIDE SEQUENCE [LARGE SCALE GENOMIC DNA]</scope>
    <source>
        <strain evidence="2 3">STM 2683</strain>
    </source>
</reference>
<dbReference type="STRING" id="1297569.MESS2_1250012"/>
<accession>M5EIP7</accession>